<evidence type="ECO:0000313" key="2">
    <source>
        <dbReference type="EMBL" id="KIM82978.1"/>
    </source>
</evidence>
<dbReference type="PRINTS" id="PR00625">
    <property type="entry name" value="JDOMAIN"/>
</dbReference>
<protein>
    <recommendedName>
        <fullName evidence="1">J domain-containing protein</fullName>
    </recommendedName>
</protein>
<gene>
    <name evidence="2" type="ORF">PILCRDRAFT_819778</name>
</gene>
<reference evidence="3" key="2">
    <citation type="submission" date="2015-01" db="EMBL/GenBank/DDBJ databases">
        <title>Evolutionary Origins and Diversification of the Mycorrhizal Mutualists.</title>
        <authorList>
            <consortium name="DOE Joint Genome Institute"/>
            <consortium name="Mycorrhizal Genomics Consortium"/>
            <person name="Kohler A."/>
            <person name="Kuo A."/>
            <person name="Nagy L.G."/>
            <person name="Floudas D."/>
            <person name="Copeland A."/>
            <person name="Barry K.W."/>
            <person name="Cichocki N."/>
            <person name="Veneault-Fourrey C."/>
            <person name="LaButti K."/>
            <person name="Lindquist E.A."/>
            <person name="Lipzen A."/>
            <person name="Lundell T."/>
            <person name="Morin E."/>
            <person name="Murat C."/>
            <person name="Riley R."/>
            <person name="Ohm R."/>
            <person name="Sun H."/>
            <person name="Tunlid A."/>
            <person name="Henrissat B."/>
            <person name="Grigoriev I.V."/>
            <person name="Hibbett D.S."/>
            <person name="Martin F."/>
        </authorList>
    </citation>
    <scope>NUCLEOTIDE SEQUENCE [LARGE SCALE GENOMIC DNA]</scope>
    <source>
        <strain evidence="3">F 1598</strain>
    </source>
</reference>
<reference evidence="2 3" key="1">
    <citation type="submission" date="2014-04" db="EMBL/GenBank/DDBJ databases">
        <authorList>
            <consortium name="DOE Joint Genome Institute"/>
            <person name="Kuo A."/>
            <person name="Tarkka M."/>
            <person name="Buscot F."/>
            <person name="Kohler A."/>
            <person name="Nagy L.G."/>
            <person name="Floudas D."/>
            <person name="Copeland A."/>
            <person name="Barry K.W."/>
            <person name="Cichocki N."/>
            <person name="Veneault-Fourrey C."/>
            <person name="LaButti K."/>
            <person name="Lindquist E.A."/>
            <person name="Lipzen A."/>
            <person name="Lundell T."/>
            <person name="Morin E."/>
            <person name="Murat C."/>
            <person name="Sun H."/>
            <person name="Tunlid A."/>
            <person name="Henrissat B."/>
            <person name="Grigoriev I.V."/>
            <person name="Hibbett D.S."/>
            <person name="Martin F."/>
            <person name="Nordberg H.P."/>
            <person name="Cantor M.N."/>
            <person name="Hua S.X."/>
        </authorList>
    </citation>
    <scope>NUCLEOTIDE SEQUENCE [LARGE SCALE GENOMIC DNA]</scope>
    <source>
        <strain evidence="2 3">F 1598</strain>
    </source>
</reference>
<dbReference type="EMBL" id="KN832992">
    <property type="protein sequence ID" value="KIM82978.1"/>
    <property type="molecule type" value="Genomic_DNA"/>
</dbReference>
<dbReference type="CDD" id="cd06257">
    <property type="entry name" value="DnaJ"/>
    <property type="match status" value="1"/>
</dbReference>
<dbReference type="SUPFAM" id="SSF46565">
    <property type="entry name" value="Chaperone J-domain"/>
    <property type="match status" value="1"/>
</dbReference>
<dbReference type="PANTHER" id="PTHR44240:SF10">
    <property type="entry name" value="J DOMAIN-CONTAINING PROTEIN"/>
    <property type="match status" value="1"/>
</dbReference>
<dbReference type="PROSITE" id="PS00636">
    <property type="entry name" value="DNAJ_1"/>
    <property type="match status" value="1"/>
</dbReference>
<dbReference type="InterPro" id="IPR036869">
    <property type="entry name" value="J_dom_sf"/>
</dbReference>
<dbReference type="PANTHER" id="PTHR44240">
    <property type="entry name" value="DNAJ DOMAIN (PROKARYOTIC HEAT SHOCK PROTEIN)-RELATED"/>
    <property type="match status" value="1"/>
</dbReference>
<feature type="domain" description="J" evidence="1">
    <location>
        <begin position="4"/>
        <end position="78"/>
    </location>
</feature>
<dbReference type="InterPro" id="IPR001623">
    <property type="entry name" value="DnaJ_domain"/>
</dbReference>
<dbReference type="InterPro" id="IPR018253">
    <property type="entry name" value="DnaJ_domain_CS"/>
</dbReference>
<evidence type="ECO:0000259" key="1">
    <source>
        <dbReference type="PROSITE" id="PS50076"/>
    </source>
</evidence>
<dbReference type="SMART" id="SM00271">
    <property type="entry name" value="DnaJ"/>
    <property type="match status" value="1"/>
</dbReference>
<sequence length="185" mass="21636">MVQNFYEVLGIANTASQDEVRKAYKKRALETHPDKLVPSSTTGIAEIAETAAARFRSVHEAFQVLNDPYQRRAYDLRIHPRADSTTNPKSWFQLNEDQIARMKDRAEWVRQATQRRKERISALDEARKAREAPWKVQQEPEGYSYQAMVDQMLEDLCKMNPEWRIRKEEALRRKAEREKASASGR</sequence>
<dbReference type="HOGENOM" id="CLU_096865_0_0_1"/>
<organism evidence="2 3">
    <name type="scientific">Piloderma croceum (strain F 1598)</name>
    <dbReference type="NCBI Taxonomy" id="765440"/>
    <lineage>
        <taxon>Eukaryota</taxon>
        <taxon>Fungi</taxon>
        <taxon>Dikarya</taxon>
        <taxon>Basidiomycota</taxon>
        <taxon>Agaricomycotina</taxon>
        <taxon>Agaricomycetes</taxon>
        <taxon>Agaricomycetidae</taxon>
        <taxon>Atheliales</taxon>
        <taxon>Atheliaceae</taxon>
        <taxon>Piloderma</taxon>
    </lineage>
</organism>
<dbReference type="InterPro" id="IPR052276">
    <property type="entry name" value="Diphthamide-biosynth_chaperone"/>
</dbReference>
<dbReference type="InParanoid" id="A0A0C3B9J9"/>
<accession>A0A0C3B9J9</accession>
<name>A0A0C3B9J9_PILCF</name>
<dbReference type="STRING" id="765440.A0A0C3B9J9"/>
<dbReference type="AlphaFoldDB" id="A0A0C3B9J9"/>
<dbReference type="Proteomes" id="UP000054166">
    <property type="component" value="Unassembled WGS sequence"/>
</dbReference>
<dbReference type="Gene3D" id="1.10.287.110">
    <property type="entry name" value="DnaJ domain"/>
    <property type="match status" value="1"/>
</dbReference>
<keyword evidence="3" id="KW-1185">Reference proteome</keyword>
<dbReference type="OrthoDB" id="442087at2759"/>
<dbReference type="PROSITE" id="PS50076">
    <property type="entry name" value="DNAJ_2"/>
    <property type="match status" value="1"/>
</dbReference>
<evidence type="ECO:0000313" key="3">
    <source>
        <dbReference type="Proteomes" id="UP000054166"/>
    </source>
</evidence>
<proteinExistence type="predicted"/>
<dbReference type="Pfam" id="PF00226">
    <property type="entry name" value="DnaJ"/>
    <property type="match status" value="1"/>
</dbReference>